<keyword evidence="2" id="KW-0732">Signal</keyword>
<dbReference type="Proteomes" id="UP000000582">
    <property type="component" value="Chromosome"/>
</dbReference>
<dbReference type="eggNOG" id="ENOG5031QKZ">
    <property type="taxonomic scope" value="Bacteria"/>
</dbReference>
<reference evidence="4" key="1">
    <citation type="journal article" date="2003" name="Appl. Microbiol. Biotechnol.">
        <title>The Corynebacterium glutamicum genome: features and impacts on biotechnological processes.</title>
        <authorList>
            <person name="Ikeda M."/>
            <person name="Nakagawa S."/>
        </authorList>
    </citation>
    <scope>NUCLEOTIDE SEQUENCE [LARGE SCALE GENOMIC DNA]</scope>
    <source>
        <strain evidence="4">ATCC 13032 / DSM 20300 / BCRC 11384 / JCM 1318 / LMG 3730 / NCIMB 10025</strain>
    </source>
</reference>
<feature type="region of interest" description="Disordered" evidence="1">
    <location>
        <begin position="27"/>
        <end position="61"/>
    </location>
</feature>
<organism evidence="3 4">
    <name type="scientific">Corynebacterium glutamicum (strain ATCC 13032 / DSM 20300 / JCM 1318 / BCRC 11384 / CCUG 27702 / LMG 3730 / NBRC 12168 / NCIMB 10025 / NRRL B-2784 / 534)</name>
    <dbReference type="NCBI Taxonomy" id="196627"/>
    <lineage>
        <taxon>Bacteria</taxon>
        <taxon>Bacillati</taxon>
        <taxon>Actinomycetota</taxon>
        <taxon>Actinomycetes</taxon>
        <taxon>Mycobacteriales</taxon>
        <taxon>Corynebacteriaceae</taxon>
        <taxon>Corynebacterium</taxon>
    </lineage>
</organism>
<dbReference type="PROSITE" id="PS51257">
    <property type="entry name" value="PROKAR_LIPOPROTEIN"/>
    <property type="match status" value="1"/>
</dbReference>
<accession>Q8NM25</accession>
<gene>
    <name evidence="3" type="ordered locus">Cgl2757</name>
</gene>
<feature type="compositionally biased region" description="Low complexity" evidence="1">
    <location>
        <begin position="44"/>
        <end position="61"/>
    </location>
</feature>
<dbReference type="KEGG" id="cgb:cg3052"/>
<dbReference type="AlphaFoldDB" id="Q8NM25"/>
<feature type="chain" id="PRO_5038922535" evidence="2">
    <location>
        <begin position="27"/>
        <end position="343"/>
    </location>
</feature>
<feature type="signal peptide" evidence="2">
    <location>
        <begin position="1"/>
        <end position="26"/>
    </location>
</feature>
<protein>
    <submittedName>
        <fullName evidence="3">Uncharacterized protein</fullName>
    </submittedName>
</protein>
<dbReference type="STRING" id="196627.cg3052"/>
<accession>Q6M295</accession>
<dbReference type="GeneID" id="1020702"/>
<evidence type="ECO:0000313" key="3">
    <source>
        <dbReference type="EMBL" id="BAC00151.1"/>
    </source>
</evidence>
<dbReference type="RefSeq" id="WP_011266003.1">
    <property type="nucleotide sequence ID" value="NC_003450.3"/>
</dbReference>
<name>Q8NM25_CORGL</name>
<dbReference type="OrthoDB" id="4404518at2"/>
<proteinExistence type="predicted"/>
<evidence type="ECO:0000256" key="2">
    <source>
        <dbReference type="SAM" id="SignalP"/>
    </source>
</evidence>
<dbReference type="BioCyc" id="CORYNE:G18NG-12374-MONOMER"/>
<evidence type="ECO:0000256" key="1">
    <source>
        <dbReference type="SAM" id="MobiDB-lite"/>
    </source>
</evidence>
<evidence type="ECO:0000313" key="4">
    <source>
        <dbReference type="Proteomes" id="UP000000582"/>
    </source>
</evidence>
<feature type="compositionally biased region" description="Polar residues" evidence="1">
    <location>
        <begin position="27"/>
        <end position="43"/>
    </location>
</feature>
<dbReference type="HOGENOM" id="CLU_836044_0_0_11"/>
<keyword evidence="4" id="KW-1185">Reference proteome</keyword>
<sequence>MARTTTAHAVLMALSSVGLLMLQACSEQEQTPEQTPAPTLTSQAPETPQASTTSSASSTATPIATPIAATELDYLHIDPATYDIGVQDQETAVFTTGDGITAQCFFEATPGETSYQIKEFDFDETAGTCAFGDQHISVTTDENVRERFAELSETEEELPEAQATLDVGEMVHLGHMGCWAPSVSEFSCLDFASNQAFTMNEQGFHELDPAKATEQLINSSGQVQTLSKMTNFQFTDGTSITCVSELQAEEFLCHNSGPGGWSTSAGPANTLWWNLNQADSEFEGARPTNPTQSVYKSQQIFGPGSYLLANGVSAEFDGTTLTLTTPQGNQYWANTHDFGAGTH</sequence>
<dbReference type="KEGG" id="cgl:Cgl2757"/>
<dbReference type="EMBL" id="BA000036">
    <property type="protein sequence ID" value="BAC00151.1"/>
    <property type="molecule type" value="Genomic_DNA"/>
</dbReference>
<dbReference type="PATRIC" id="fig|196627.13.peg.2688"/>